<accession>A0A1I6MF30</accession>
<keyword evidence="2" id="KW-0812">Transmembrane</keyword>
<reference evidence="3 4" key="1">
    <citation type="submission" date="2016-10" db="EMBL/GenBank/DDBJ databases">
        <authorList>
            <person name="de Groot N.N."/>
        </authorList>
    </citation>
    <scope>NUCLEOTIDE SEQUENCE [LARGE SCALE GENOMIC DNA]</scope>
    <source>
        <strain evidence="3 4">DSM 29433</strain>
    </source>
</reference>
<keyword evidence="2" id="KW-1133">Transmembrane helix</keyword>
<evidence type="ECO:0000256" key="2">
    <source>
        <dbReference type="SAM" id="Phobius"/>
    </source>
</evidence>
<dbReference type="EMBL" id="FOZM01000001">
    <property type="protein sequence ID" value="SFS14325.1"/>
    <property type="molecule type" value="Genomic_DNA"/>
</dbReference>
<gene>
    <name evidence="3" type="ORF">SAMN05444714_1682</name>
</gene>
<dbReference type="AlphaFoldDB" id="A0A1I6MF30"/>
<feature type="transmembrane region" description="Helical" evidence="2">
    <location>
        <begin position="84"/>
        <end position="111"/>
    </location>
</feature>
<name>A0A1I6MF30_9RHOB</name>
<keyword evidence="2" id="KW-0472">Membrane</keyword>
<organism evidence="3 4">
    <name type="scientific">Yoonia litorea</name>
    <dbReference type="NCBI Taxonomy" id="1123755"/>
    <lineage>
        <taxon>Bacteria</taxon>
        <taxon>Pseudomonadati</taxon>
        <taxon>Pseudomonadota</taxon>
        <taxon>Alphaproteobacteria</taxon>
        <taxon>Rhodobacterales</taxon>
        <taxon>Paracoccaceae</taxon>
        <taxon>Yoonia</taxon>
    </lineage>
</organism>
<proteinExistence type="predicted"/>
<evidence type="ECO:0000313" key="4">
    <source>
        <dbReference type="Proteomes" id="UP000198926"/>
    </source>
</evidence>
<dbReference type="Proteomes" id="UP000198926">
    <property type="component" value="Unassembled WGS sequence"/>
</dbReference>
<evidence type="ECO:0000313" key="3">
    <source>
        <dbReference type="EMBL" id="SFS14325.1"/>
    </source>
</evidence>
<feature type="region of interest" description="Disordered" evidence="1">
    <location>
        <begin position="158"/>
        <end position="183"/>
    </location>
</feature>
<feature type="transmembrane region" description="Helical" evidence="2">
    <location>
        <begin position="20"/>
        <end position="40"/>
    </location>
</feature>
<protein>
    <submittedName>
        <fullName evidence="3">Uncharacterized protein</fullName>
    </submittedName>
</protein>
<feature type="transmembrane region" description="Helical" evidence="2">
    <location>
        <begin position="52"/>
        <end position="72"/>
    </location>
</feature>
<keyword evidence="4" id="KW-1185">Reference proteome</keyword>
<sequence>MSSRRTSMFRMSKGEKAYAVAYAIVVSVAAGLTMYVMAGVESVDALPAGQSFYSVWTLISGVIGGALALYAARGWLGERGTFGWMRALVGGTAAALIAAVIAGTLISPVYGTFYAPVMLATEFMENPTIGLGWYAAILVAHHLMSSLRYEGETWDYPAQDDEPHEVTSPLSSLSRANLYHQRD</sequence>
<evidence type="ECO:0000256" key="1">
    <source>
        <dbReference type="SAM" id="MobiDB-lite"/>
    </source>
</evidence>